<comment type="similarity">
    <text evidence="1">Belongs to the small GTPase superfamily. Rab family.</text>
</comment>
<dbReference type="GO" id="GO:0005525">
    <property type="term" value="F:GTP binding"/>
    <property type="evidence" value="ECO:0007669"/>
    <property type="project" value="InterPro"/>
</dbReference>
<accession>A0AAD4JNA3</accession>
<dbReference type="SUPFAM" id="SSF52540">
    <property type="entry name" value="P-loop containing nucleoside triphosphate hydrolases"/>
    <property type="match status" value="1"/>
</dbReference>
<dbReference type="GO" id="GO:0003924">
    <property type="term" value="F:GTPase activity"/>
    <property type="evidence" value="ECO:0007669"/>
    <property type="project" value="InterPro"/>
</dbReference>
<dbReference type="PRINTS" id="PR00449">
    <property type="entry name" value="RASTRNSFRMNG"/>
</dbReference>
<name>A0AAD4JNA3_PERFH</name>
<dbReference type="Gene3D" id="3.40.50.300">
    <property type="entry name" value="P-loop containing nucleotide triphosphate hydrolases"/>
    <property type="match status" value="1"/>
</dbReference>
<dbReference type="NCBIfam" id="TIGR00231">
    <property type="entry name" value="small_GTP"/>
    <property type="match status" value="1"/>
</dbReference>
<dbReference type="InterPro" id="IPR027417">
    <property type="entry name" value="P-loop_NTPase"/>
</dbReference>
<dbReference type="InterPro" id="IPR005225">
    <property type="entry name" value="Small_GTP-bd"/>
</dbReference>
<evidence type="ECO:0000256" key="2">
    <source>
        <dbReference type="SAM" id="MobiDB-lite"/>
    </source>
</evidence>
<dbReference type="InterPro" id="IPR001806">
    <property type="entry name" value="Small_GTPase"/>
</dbReference>
<dbReference type="PROSITE" id="PS51419">
    <property type="entry name" value="RAB"/>
    <property type="match status" value="1"/>
</dbReference>
<evidence type="ECO:0000313" key="3">
    <source>
        <dbReference type="EMBL" id="KAH6836115.1"/>
    </source>
</evidence>
<dbReference type="EMBL" id="SDAM02000026">
    <property type="protein sequence ID" value="KAH6836115.1"/>
    <property type="molecule type" value="Genomic_DNA"/>
</dbReference>
<dbReference type="SMART" id="SM00175">
    <property type="entry name" value="RAB"/>
    <property type="match status" value="1"/>
</dbReference>
<gene>
    <name evidence="3" type="ORF">C2S53_002095</name>
</gene>
<organism evidence="3 4">
    <name type="scientific">Perilla frutescens var. hirtella</name>
    <name type="common">Perilla citriodora</name>
    <name type="synonym">Perilla setoyensis</name>
    <dbReference type="NCBI Taxonomy" id="608512"/>
    <lineage>
        <taxon>Eukaryota</taxon>
        <taxon>Viridiplantae</taxon>
        <taxon>Streptophyta</taxon>
        <taxon>Embryophyta</taxon>
        <taxon>Tracheophyta</taxon>
        <taxon>Spermatophyta</taxon>
        <taxon>Magnoliopsida</taxon>
        <taxon>eudicotyledons</taxon>
        <taxon>Gunneridae</taxon>
        <taxon>Pentapetalae</taxon>
        <taxon>asterids</taxon>
        <taxon>lamiids</taxon>
        <taxon>Lamiales</taxon>
        <taxon>Lamiaceae</taxon>
        <taxon>Nepetoideae</taxon>
        <taxon>Elsholtzieae</taxon>
        <taxon>Perilla</taxon>
    </lineage>
</organism>
<proteinExistence type="inferred from homology"/>
<comment type="caution">
    <text evidence="3">The sequence shown here is derived from an EMBL/GenBank/DDBJ whole genome shotgun (WGS) entry which is preliminary data.</text>
</comment>
<dbReference type="PANTHER" id="PTHR47979">
    <property type="entry name" value="DRAB11-RELATED"/>
    <property type="match status" value="1"/>
</dbReference>
<protein>
    <submittedName>
        <fullName evidence="3">RAB GTPase-like protein A5B</fullName>
    </submittedName>
</protein>
<keyword evidence="4" id="KW-1185">Reference proteome</keyword>
<dbReference type="InterPro" id="IPR050209">
    <property type="entry name" value="Rab_GTPases_membrane_traffic"/>
</dbReference>
<dbReference type="Proteomes" id="UP001190926">
    <property type="component" value="Unassembled WGS sequence"/>
</dbReference>
<feature type="region of interest" description="Disordered" evidence="2">
    <location>
        <begin position="66"/>
        <end position="92"/>
    </location>
</feature>
<reference evidence="3 4" key="1">
    <citation type="journal article" date="2021" name="Nat. Commun.">
        <title>Incipient diploidization of the medicinal plant Perilla within 10,000 years.</title>
        <authorList>
            <person name="Zhang Y."/>
            <person name="Shen Q."/>
            <person name="Leng L."/>
            <person name="Zhang D."/>
            <person name="Chen S."/>
            <person name="Shi Y."/>
            <person name="Ning Z."/>
            <person name="Chen S."/>
        </authorList>
    </citation>
    <scope>NUCLEOTIDE SEQUENCE [LARGE SCALE GENOMIC DNA]</scope>
    <source>
        <strain evidence="4">cv. PC099</strain>
    </source>
</reference>
<evidence type="ECO:0000313" key="4">
    <source>
        <dbReference type="Proteomes" id="UP001190926"/>
    </source>
</evidence>
<dbReference type="FunFam" id="3.40.50.300:FF:001447">
    <property type="entry name" value="Ras-related protein Rab-1B"/>
    <property type="match status" value="1"/>
</dbReference>
<dbReference type="AlphaFoldDB" id="A0AAD4JNA3"/>
<evidence type="ECO:0000256" key="1">
    <source>
        <dbReference type="ARBA" id="ARBA00006270"/>
    </source>
</evidence>
<dbReference type="Pfam" id="PF00071">
    <property type="entry name" value="Ras"/>
    <property type="match status" value="1"/>
</dbReference>
<sequence length="110" mass="12620">MAEEGDREEYMFKIVVIGDSVVGKSNLLSRFARDGFDHNCKATIGVEFQTQVVEVDGKEVKAQVWDTAGQEQHRDGRRHRPCSDLHPPPPPKWSVQFQTIPFFSDHLVRR</sequence>